<dbReference type="SMART" id="SM00186">
    <property type="entry name" value="FBG"/>
    <property type="match status" value="1"/>
</dbReference>
<keyword evidence="3" id="KW-1133">Transmembrane helix</keyword>
<dbReference type="Gene3D" id="1.20.1480.30">
    <property type="entry name" value="Designed four-helix bundle protein"/>
    <property type="match status" value="1"/>
</dbReference>
<keyword evidence="1" id="KW-0175">Coiled coil</keyword>
<feature type="compositionally biased region" description="Polar residues" evidence="2">
    <location>
        <begin position="205"/>
        <end position="220"/>
    </location>
</feature>
<feature type="coiled-coil region" evidence="1">
    <location>
        <begin position="381"/>
        <end position="415"/>
    </location>
</feature>
<sequence length="494" mass="54511">MEPYAVKYQEEDADDDKDHRPDSMEPYAVRNQEKDADDDEDHQPASIMHYHLAENYVVRYQEEDSADDRYPRPASMQPYAVYGPDLGASNPVYGPDLGASNPVYGHDLKGTDPDTNLRPASIEPDAVRYQEDDADDDIDHQPASMEPYAVAYQDKDAADDFSMSQERGAACTSGNDAGTSGNDAGISGNDAGTSGNDAGTYENDAGTSGNDAGTSGNDARTSVPRRNDRNKRGTRKPRHAQGVPHGPREAAGDTTPMQQTDWQARADAAANIPNLLYASGVDRTYPGGVSGRCALCSSIRSQLIYMAAGIAVLLSLVAMVFALLAFINNGGISELTITVDALKRNQDNMSATDDALKRNQDNMSATDEALKRKQDNMSATVDALKRDLDNMSAFVDALKLELHKERNRIAALEQRLNDTSPGGGWTVIQRRQDGWVPFNRNWEEYKLGFGNKNGEYWLGNDNIHFLTNQKNYRLRIDLLDWQGESRWAEYSTFR</sequence>
<feature type="compositionally biased region" description="Polar residues" evidence="2">
    <location>
        <begin position="172"/>
        <end position="182"/>
    </location>
</feature>
<gene>
    <name evidence="5" type="ORF">BRAFLDRAFT_77839</name>
</gene>
<keyword evidence="3" id="KW-0472">Membrane</keyword>
<dbReference type="InterPro" id="IPR002181">
    <property type="entry name" value="Fibrinogen_a/b/g_C_dom"/>
</dbReference>
<evidence type="ECO:0000259" key="4">
    <source>
        <dbReference type="PROSITE" id="PS51406"/>
    </source>
</evidence>
<feature type="region of interest" description="Disordered" evidence="2">
    <location>
        <begin position="161"/>
        <end position="257"/>
    </location>
</feature>
<accession>C3ZQ28</accession>
<feature type="region of interest" description="Disordered" evidence="2">
    <location>
        <begin position="1"/>
        <end position="48"/>
    </location>
</feature>
<evidence type="ECO:0000256" key="1">
    <source>
        <dbReference type="SAM" id="Coils"/>
    </source>
</evidence>
<dbReference type="Gene3D" id="3.90.215.10">
    <property type="entry name" value="Gamma Fibrinogen, chain A, domain 1"/>
    <property type="match status" value="1"/>
</dbReference>
<evidence type="ECO:0000256" key="2">
    <source>
        <dbReference type="SAM" id="MobiDB-lite"/>
    </source>
</evidence>
<dbReference type="AlphaFoldDB" id="C3ZQ28"/>
<dbReference type="Pfam" id="PF00147">
    <property type="entry name" value="Fibrinogen_C"/>
    <property type="match status" value="1"/>
</dbReference>
<feature type="transmembrane region" description="Helical" evidence="3">
    <location>
        <begin position="303"/>
        <end position="327"/>
    </location>
</feature>
<dbReference type="InterPro" id="IPR050373">
    <property type="entry name" value="Fibrinogen_C-term_domain"/>
</dbReference>
<feature type="region of interest" description="Disordered" evidence="2">
    <location>
        <begin position="103"/>
        <end position="128"/>
    </location>
</feature>
<feature type="domain" description="Fibrinogen C-terminal" evidence="4">
    <location>
        <begin position="418"/>
        <end position="494"/>
    </location>
</feature>
<reference evidence="5" key="1">
    <citation type="journal article" date="2008" name="Nature">
        <title>The amphioxus genome and the evolution of the chordate karyotype.</title>
        <authorList>
            <consortium name="US DOE Joint Genome Institute (JGI-PGF)"/>
            <person name="Putnam N.H."/>
            <person name="Butts T."/>
            <person name="Ferrier D.E.K."/>
            <person name="Furlong R.F."/>
            <person name="Hellsten U."/>
            <person name="Kawashima T."/>
            <person name="Robinson-Rechavi M."/>
            <person name="Shoguchi E."/>
            <person name="Terry A."/>
            <person name="Yu J.-K."/>
            <person name="Benito-Gutierrez E.L."/>
            <person name="Dubchak I."/>
            <person name="Garcia-Fernandez J."/>
            <person name="Gibson-Brown J.J."/>
            <person name="Grigoriev I.V."/>
            <person name="Horton A.C."/>
            <person name="de Jong P.J."/>
            <person name="Jurka J."/>
            <person name="Kapitonov V.V."/>
            <person name="Kohara Y."/>
            <person name="Kuroki Y."/>
            <person name="Lindquist E."/>
            <person name="Lucas S."/>
            <person name="Osoegawa K."/>
            <person name="Pennacchio L.A."/>
            <person name="Salamov A.A."/>
            <person name="Satou Y."/>
            <person name="Sauka-Spengler T."/>
            <person name="Schmutz J."/>
            <person name="Shin-I T."/>
            <person name="Toyoda A."/>
            <person name="Bronner-Fraser M."/>
            <person name="Fujiyama A."/>
            <person name="Holland L.Z."/>
            <person name="Holland P.W.H."/>
            <person name="Satoh N."/>
            <person name="Rokhsar D.S."/>
        </authorList>
    </citation>
    <scope>NUCLEOTIDE SEQUENCE [LARGE SCALE GENOMIC DNA]</scope>
    <source>
        <strain evidence="5">S238N-H82</strain>
        <tissue evidence="5">Testes</tissue>
    </source>
</reference>
<dbReference type="EMBL" id="GG666659">
    <property type="protein sequence ID" value="EEN45407.1"/>
    <property type="molecule type" value="Genomic_DNA"/>
</dbReference>
<dbReference type="PANTHER" id="PTHR19143:SF458">
    <property type="entry name" value="FIBRINOGEN C-TERMINAL DOMAIN-CONTAINING PROTEIN-RELATED"/>
    <property type="match status" value="1"/>
</dbReference>
<dbReference type="InterPro" id="IPR036056">
    <property type="entry name" value="Fibrinogen-like_C"/>
</dbReference>
<dbReference type="InParanoid" id="C3ZQ28"/>
<protein>
    <recommendedName>
        <fullName evidence="4">Fibrinogen C-terminal domain-containing protein</fullName>
    </recommendedName>
</protein>
<keyword evidence="3" id="KW-0812">Transmembrane</keyword>
<evidence type="ECO:0000256" key="3">
    <source>
        <dbReference type="SAM" id="Phobius"/>
    </source>
</evidence>
<dbReference type="InterPro" id="IPR014716">
    <property type="entry name" value="Fibrinogen_a/b/g_C_1"/>
</dbReference>
<proteinExistence type="predicted"/>
<dbReference type="eggNOG" id="KOG2579">
    <property type="taxonomic scope" value="Eukaryota"/>
</dbReference>
<dbReference type="SUPFAM" id="SSF56496">
    <property type="entry name" value="Fibrinogen C-terminal domain-like"/>
    <property type="match status" value="1"/>
</dbReference>
<dbReference type="STRING" id="7739.C3ZQ28"/>
<evidence type="ECO:0000313" key="5">
    <source>
        <dbReference type="EMBL" id="EEN45407.1"/>
    </source>
</evidence>
<name>C3ZQ28_BRAFL</name>
<organism>
    <name type="scientific">Branchiostoma floridae</name>
    <name type="common">Florida lancelet</name>
    <name type="synonym">Amphioxus</name>
    <dbReference type="NCBI Taxonomy" id="7739"/>
    <lineage>
        <taxon>Eukaryota</taxon>
        <taxon>Metazoa</taxon>
        <taxon>Chordata</taxon>
        <taxon>Cephalochordata</taxon>
        <taxon>Leptocardii</taxon>
        <taxon>Amphioxiformes</taxon>
        <taxon>Branchiostomatidae</taxon>
        <taxon>Branchiostoma</taxon>
    </lineage>
</organism>
<dbReference type="PANTHER" id="PTHR19143">
    <property type="entry name" value="FIBRINOGEN/TENASCIN/ANGIOPOEITIN"/>
    <property type="match status" value="1"/>
</dbReference>
<dbReference type="PROSITE" id="PS51406">
    <property type="entry name" value="FIBRINOGEN_C_2"/>
    <property type="match status" value="1"/>
</dbReference>